<comment type="caution">
    <text evidence="1">The sequence shown here is derived from an EMBL/GenBank/DDBJ whole genome shotgun (WGS) entry which is preliminary data.</text>
</comment>
<protein>
    <submittedName>
        <fullName evidence="1">Uncharacterized protein</fullName>
    </submittedName>
</protein>
<dbReference type="AlphaFoldDB" id="X0ZEB6"/>
<dbReference type="EMBL" id="BART01004188">
    <property type="protein sequence ID" value="GAG67639.1"/>
    <property type="molecule type" value="Genomic_DNA"/>
</dbReference>
<proteinExistence type="predicted"/>
<sequence>MPEYVYKVWDKKEKRYIRSQIWTGRYTFMTTGAAKTVCTRWNPRRDLEVHRFRLVRDE</sequence>
<organism evidence="1">
    <name type="scientific">marine sediment metagenome</name>
    <dbReference type="NCBI Taxonomy" id="412755"/>
    <lineage>
        <taxon>unclassified sequences</taxon>
        <taxon>metagenomes</taxon>
        <taxon>ecological metagenomes</taxon>
    </lineage>
</organism>
<evidence type="ECO:0000313" key="1">
    <source>
        <dbReference type="EMBL" id="GAG67639.1"/>
    </source>
</evidence>
<reference evidence="1" key="1">
    <citation type="journal article" date="2014" name="Front. Microbiol.">
        <title>High frequency of phylogenetically diverse reductive dehalogenase-homologous genes in deep subseafloor sedimentary metagenomes.</title>
        <authorList>
            <person name="Kawai M."/>
            <person name="Futagami T."/>
            <person name="Toyoda A."/>
            <person name="Takaki Y."/>
            <person name="Nishi S."/>
            <person name="Hori S."/>
            <person name="Arai W."/>
            <person name="Tsubouchi T."/>
            <person name="Morono Y."/>
            <person name="Uchiyama I."/>
            <person name="Ito T."/>
            <person name="Fujiyama A."/>
            <person name="Inagaki F."/>
            <person name="Takami H."/>
        </authorList>
    </citation>
    <scope>NUCLEOTIDE SEQUENCE</scope>
    <source>
        <strain evidence="1">Expedition CK06-06</strain>
    </source>
</reference>
<gene>
    <name evidence="1" type="ORF">S01H4_10760</name>
</gene>
<name>X0ZEB6_9ZZZZ</name>
<accession>X0ZEB6</accession>